<evidence type="ECO:0000256" key="1">
    <source>
        <dbReference type="ARBA" id="ARBA00004279"/>
    </source>
</evidence>
<dbReference type="GO" id="GO:0005886">
    <property type="term" value="C:plasma membrane"/>
    <property type="evidence" value="ECO:0007669"/>
    <property type="project" value="UniProtKB-SubCell"/>
</dbReference>
<dbReference type="CDD" id="cd13235">
    <property type="entry name" value="PH2_FARP1-like"/>
    <property type="match status" value="1"/>
</dbReference>
<dbReference type="PROSITE" id="PS50010">
    <property type="entry name" value="DH_2"/>
    <property type="match status" value="1"/>
</dbReference>
<evidence type="ECO:0000259" key="19">
    <source>
        <dbReference type="PROSITE" id="PS50003"/>
    </source>
</evidence>
<keyword evidence="8" id="KW-0963">Cytoplasm</keyword>
<dbReference type="InterPro" id="IPR000299">
    <property type="entry name" value="FERM_domain"/>
</dbReference>
<dbReference type="FunFam" id="3.10.20.90:FF:000040">
    <property type="entry name" value="FERM, RhoGEF and pleckstrin domain-containing protein"/>
    <property type="match status" value="1"/>
</dbReference>
<dbReference type="FunFam" id="2.30.29.30:FF:000002">
    <property type="entry name" value="Band 4.1-like protein 5 isoform 1"/>
    <property type="match status" value="1"/>
</dbReference>
<dbReference type="Gene3D" id="3.10.20.90">
    <property type="entry name" value="Phosphatidylinositol 3-kinase Catalytic Subunit, Chain A, domain 1"/>
    <property type="match status" value="1"/>
</dbReference>
<dbReference type="Gene3D" id="2.30.29.30">
    <property type="entry name" value="Pleckstrin-homology domain (PH domain)/Phosphotyrosine-binding domain (PTB)"/>
    <property type="match status" value="3"/>
</dbReference>
<evidence type="ECO:0000313" key="22">
    <source>
        <dbReference type="Proteomes" id="UP000515145"/>
    </source>
</evidence>
<dbReference type="Pfam" id="PF00621">
    <property type="entry name" value="RhoGEF"/>
    <property type="match status" value="1"/>
</dbReference>
<evidence type="ECO:0000259" key="20">
    <source>
        <dbReference type="PROSITE" id="PS50010"/>
    </source>
</evidence>
<dbReference type="SUPFAM" id="SSF48065">
    <property type="entry name" value="DBL homology domain (DH-domain)"/>
    <property type="match status" value="1"/>
</dbReference>
<evidence type="ECO:0000256" key="2">
    <source>
        <dbReference type="ARBA" id="ARBA00004413"/>
    </source>
</evidence>
<dbReference type="PANTHER" id="PTHR45858:SF2">
    <property type="entry name" value="FERM, ARHGEF AND PLECKSTRIN DOMAIN-CONTAINING PROTEIN 1"/>
    <property type="match status" value="1"/>
</dbReference>
<dbReference type="InterPro" id="IPR014352">
    <property type="entry name" value="FERM/acyl-CoA-bd_prot_sf"/>
</dbReference>
<dbReference type="SUPFAM" id="SSF54236">
    <property type="entry name" value="Ubiquitin-like"/>
    <property type="match status" value="1"/>
</dbReference>
<dbReference type="InterPro" id="IPR035963">
    <property type="entry name" value="FERM_2"/>
</dbReference>
<evidence type="ECO:0000256" key="7">
    <source>
        <dbReference type="ARBA" id="ARBA00022475"/>
    </source>
</evidence>
<evidence type="ECO:0000256" key="3">
    <source>
        <dbReference type="ARBA" id="ARBA00004486"/>
    </source>
</evidence>
<evidence type="ECO:0000256" key="13">
    <source>
        <dbReference type="ARBA" id="ARBA00023136"/>
    </source>
</evidence>
<keyword evidence="10" id="KW-0344">Guanine-nucleotide releasing factor</keyword>
<dbReference type="SUPFAM" id="SSF50729">
    <property type="entry name" value="PH domain-like"/>
    <property type="match status" value="3"/>
</dbReference>
<comment type="subcellular location">
    <subcellularLocation>
        <location evidence="2">Cell membrane</location>
        <topology evidence="2">Peripheral membrane protein</topology>
        <orientation evidence="2">Cytoplasmic side</orientation>
    </subcellularLocation>
    <subcellularLocation>
        <location evidence="1">Cell projection</location>
        <location evidence="1">Dendrite</location>
    </subcellularLocation>
    <subcellularLocation>
        <location evidence="5">Cell projection</location>
        <location evidence="5">Dendritic spine</location>
    </subcellularLocation>
    <subcellularLocation>
        <location evidence="3">Cell projection</location>
        <location evidence="3">Filopodium</location>
    </subcellularLocation>
    <subcellularLocation>
        <location evidence="4">Cytoplasm</location>
        <location evidence="4">Cytosol</location>
    </subcellularLocation>
    <subcellularLocation>
        <location evidence="15">Synapse</location>
        <location evidence="15">Synaptosome</location>
    </subcellularLocation>
</comment>
<dbReference type="PRINTS" id="PR00661">
    <property type="entry name" value="ERMFAMILY"/>
</dbReference>
<dbReference type="GO" id="GO:0030175">
    <property type="term" value="C:filopodium"/>
    <property type="evidence" value="ECO:0007669"/>
    <property type="project" value="UniProtKB-SubCell"/>
</dbReference>
<feature type="region of interest" description="Disordered" evidence="18">
    <location>
        <begin position="1"/>
        <end position="41"/>
    </location>
</feature>
<feature type="compositionally biased region" description="Polar residues" evidence="18">
    <location>
        <begin position="656"/>
        <end position="667"/>
    </location>
</feature>
<feature type="domain" description="PH" evidence="19">
    <location>
        <begin position="1261"/>
        <end position="1358"/>
    </location>
</feature>
<organism evidence="22 23">
    <name type="scientific">Parambassis ranga</name>
    <name type="common">Indian glassy fish</name>
    <dbReference type="NCBI Taxonomy" id="210632"/>
    <lineage>
        <taxon>Eukaryota</taxon>
        <taxon>Metazoa</taxon>
        <taxon>Chordata</taxon>
        <taxon>Craniata</taxon>
        <taxon>Vertebrata</taxon>
        <taxon>Euteleostomi</taxon>
        <taxon>Actinopterygii</taxon>
        <taxon>Neopterygii</taxon>
        <taxon>Teleostei</taxon>
        <taxon>Neoteleostei</taxon>
        <taxon>Acanthomorphata</taxon>
        <taxon>Ovalentaria</taxon>
        <taxon>Ambassidae</taxon>
        <taxon>Parambassis</taxon>
    </lineage>
</organism>
<dbReference type="Pfam" id="PF09379">
    <property type="entry name" value="FERM_N"/>
    <property type="match status" value="1"/>
</dbReference>
<dbReference type="SMART" id="SM00295">
    <property type="entry name" value="B41"/>
    <property type="match status" value="1"/>
</dbReference>
<feature type="region of interest" description="Disordered" evidence="18">
    <location>
        <begin position="642"/>
        <end position="672"/>
    </location>
</feature>
<name>A0A6P7H680_9TELE</name>
<dbReference type="InterPro" id="IPR000798">
    <property type="entry name" value="Ez/rad/moesin-like"/>
</dbReference>
<feature type="domain" description="FERM" evidence="21">
    <location>
        <begin position="43"/>
        <end position="323"/>
    </location>
</feature>
<evidence type="ECO:0000256" key="18">
    <source>
        <dbReference type="SAM" id="MobiDB-lite"/>
    </source>
</evidence>
<dbReference type="InterPro" id="IPR011993">
    <property type="entry name" value="PH-like_dom_sf"/>
</dbReference>
<dbReference type="FunFam" id="1.20.900.10:FF:000021">
    <property type="entry name" value="FERM, RhoGEF and pleckstrin domain-containing protein 1"/>
    <property type="match status" value="1"/>
</dbReference>
<dbReference type="CDD" id="cd00160">
    <property type="entry name" value="RhoGEF"/>
    <property type="match status" value="1"/>
</dbReference>
<feature type="region of interest" description="Disordered" evidence="18">
    <location>
        <begin position="685"/>
        <end position="793"/>
    </location>
</feature>
<evidence type="ECO:0000256" key="17">
    <source>
        <dbReference type="ARBA" id="ARBA00042170"/>
    </source>
</evidence>
<dbReference type="OrthoDB" id="9990815at2759"/>
<feature type="region of interest" description="Disordered" evidence="18">
    <location>
        <begin position="380"/>
        <end position="491"/>
    </location>
</feature>
<dbReference type="CDD" id="cd01220">
    <property type="entry name" value="PH1_FARP1-like"/>
    <property type="match status" value="1"/>
</dbReference>
<gene>
    <name evidence="23" type="primary">LOC114426521</name>
</gene>
<dbReference type="PROSITE" id="PS50003">
    <property type="entry name" value="PH_DOMAIN"/>
    <property type="match status" value="2"/>
</dbReference>
<evidence type="ECO:0000256" key="5">
    <source>
        <dbReference type="ARBA" id="ARBA00004552"/>
    </source>
</evidence>
<dbReference type="GO" id="GO:0005829">
    <property type="term" value="C:cytosol"/>
    <property type="evidence" value="ECO:0007669"/>
    <property type="project" value="UniProtKB-SubCell"/>
</dbReference>
<dbReference type="Pfam" id="PF00373">
    <property type="entry name" value="FERM_M"/>
    <property type="match status" value="1"/>
</dbReference>
<dbReference type="Pfam" id="PF08736">
    <property type="entry name" value="FA"/>
    <property type="match status" value="1"/>
</dbReference>
<dbReference type="InterPro" id="IPR041788">
    <property type="entry name" value="FARP1/FARP2/FRMD7_FERM_C"/>
</dbReference>
<dbReference type="InterPro" id="IPR000219">
    <property type="entry name" value="DH_dom"/>
</dbReference>
<dbReference type="PROSITE" id="PS00660">
    <property type="entry name" value="FERM_1"/>
    <property type="match status" value="1"/>
</dbReference>
<dbReference type="Pfam" id="PF09380">
    <property type="entry name" value="FERM_C"/>
    <property type="match status" value="1"/>
</dbReference>
<dbReference type="SUPFAM" id="SSF47031">
    <property type="entry name" value="Second domain of FERM"/>
    <property type="match status" value="1"/>
</dbReference>
<evidence type="ECO:0000259" key="21">
    <source>
        <dbReference type="PROSITE" id="PS50057"/>
    </source>
</evidence>
<evidence type="ECO:0000256" key="4">
    <source>
        <dbReference type="ARBA" id="ARBA00004514"/>
    </source>
</evidence>
<evidence type="ECO:0000256" key="8">
    <source>
        <dbReference type="ARBA" id="ARBA00022490"/>
    </source>
</evidence>
<dbReference type="Gene3D" id="1.20.80.10">
    <property type="match status" value="1"/>
</dbReference>
<feature type="domain" description="PH" evidence="19">
    <location>
        <begin position="1089"/>
        <end position="1186"/>
    </location>
</feature>
<evidence type="ECO:0000256" key="9">
    <source>
        <dbReference type="ARBA" id="ARBA00022599"/>
    </source>
</evidence>
<evidence type="ECO:0000256" key="16">
    <source>
        <dbReference type="ARBA" id="ARBA00040395"/>
    </source>
</evidence>
<keyword evidence="14" id="KW-0966">Cell projection</keyword>
<dbReference type="GeneID" id="114426521"/>
<dbReference type="InterPro" id="IPR019747">
    <property type="entry name" value="FERM_CS"/>
</dbReference>
<dbReference type="InterPro" id="IPR018979">
    <property type="entry name" value="FERM_N"/>
</dbReference>
<keyword evidence="12" id="KW-0770">Synapse</keyword>
<dbReference type="PROSITE" id="PS50057">
    <property type="entry name" value="FERM_3"/>
    <property type="match status" value="1"/>
</dbReference>
<dbReference type="InterPro" id="IPR019748">
    <property type="entry name" value="FERM_central"/>
</dbReference>
<keyword evidence="22" id="KW-1185">Reference proteome</keyword>
<keyword evidence="6" id="KW-0217">Developmental protein</keyword>
<feature type="compositionally biased region" description="Basic and acidic residues" evidence="18">
    <location>
        <begin position="440"/>
        <end position="465"/>
    </location>
</feature>
<evidence type="ECO:0000256" key="14">
    <source>
        <dbReference type="ARBA" id="ARBA00023273"/>
    </source>
</evidence>
<evidence type="ECO:0000256" key="10">
    <source>
        <dbReference type="ARBA" id="ARBA00022658"/>
    </source>
</evidence>
<proteinExistence type="predicted"/>
<evidence type="ECO:0000256" key="6">
    <source>
        <dbReference type="ARBA" id="ARBA00022473"/>
    </source>
</evidence>
<feature type="compositionally biased region" description="Low complexity" evidence="18">
    <location>
        <begin position="541"/>
        <end position="552"/>
    </location>
</feature>
<dbReference type="PRINTS" id="PR00935">
    <property type="entry name" value="BAND41"/>
</dbReference>
<dbReference type="SMART" id="SM01195">
    <property type="entry name" value="FA"/>
    <property type="match status" value="1"/>
</dbReference>
<dbReference type="InterPro" id="IPR029071">
    <property type="entry name" value="Ubiquitin-like_domsf"/>
</dbReference>
<dbReference type="PANTHER" id="PTHR45858">
    <property type="entry name" value="FERM DOMAIN CONTAINING PROTEIN"/>
    <property type="match status" value="1"/>
</dbReference>
<feature type="domain" description="DH" evidence="20">
    <location>
        <begin position="869"/>
        <end position="1060"/>
    </location>
</feature>
<sequence length="1374" mass="155756">MAESDPEPMSSGAGQRLGAPETLGISTLDPGHRPPTMPPGRHVTIRVRMLDNTEELFDISQKASGKVLFDLVCSHMNLIEGDYFGLEFQNHQKMIVWLDHIKPIIKQLRRPKHTILRFSVKFFPPDHAQLLEELTRYLFALQIKQDLSCGRLTCNDSSAALMVSHIIQSEIGDFEESQCRSHLLNNNYMPDQMPLIDRIMESHSKNIGQTPAESDYQLLEVARRLEMYGIRLHPAKDREGTRLSLAVAHTGVLVFQGHTRINAFNWSKIRKLSFKRKRFLIKLRPDLNSSYQDTLEFLMASRDCCKVFWKICVEYHAFFRLFEEPKPKPKPVLFTRGSSFRFSGRTQKQVIDYVRESEFKKIPFERKHSRVQYNSRVQLNSRLSPLPSPRHHEVPAEIGVPGDRVDSPSHRHWKESVLMSAEDPSASRSTRASPSQQGNGHEDRAGSVSRTEERRSSTRQTHPEHLSTGPASRAARSSSSSVPYIDCSGVNNEYYTGRDQASRSDHSFREQAVLRQGSGGINGPLQAQQEHFLGRMRYRESPSSSRPSVNMSHELDQSSKQLCQKVEPSPAHSIMGDFTARNRERQSSSPLTFSHMMGSRSASPASDTLHQKPLSYAEQNGYCSTPSHFNDGRGSPVLSRFHRHQKQHKVHHPSNAEPNQGASSPGQESRPVLTRAERMAALERRMTANGLSAPGRSRAGMGQKRLRSAGVSHMGAVQMNDCSTTSGSESSESEVENNRGNRSSPVMFGNPAETTCNSPIPRNKFSFGSLQLDEEADEDSHAFSDEEERERKVGKLQLNHSVVSNSPHLSASSGHSHVMVNGQKSLELCSHSPDGRQPSPLTSPLLNDACSVRTDDEDEVRRKRFPTDRAYFIAKELLTTERTYLKDLEVVTVSFQSAVGQDEVTPDSLKNTILSTFEPLHKFHTGFLREVEQRLALWEGRSNAHIKGDYQRIGDVMLKNLQDLKPLTANLNKQSEILLELEKACKSSRRLEGLCREFELQKVCYVPLNVFILRPLHRLTHYKQILERLCKHYPATHVDFRDCRAALADVSEVVEQLQGSLIKMENFQKLLELKKDLIGVDNLVVPGREFIRLGCLSKLSGKGLQQRMFFLFNDIFLYTSRGMTATNQFKVHGQLPLNGMTIRESEDEWGVPHAFTLVGQRQSVVVAASSLTEMEKWMEDIKMAIEMAKTSNGPSSELLTSNLTDNKCLEDSSVEAESEDDTATSNTLLERPNPHRGNTMVHVCWHRNTSVSMVDFSIAVENQLSGNLLRKFKNSNGWQKLWVVFTNFSLFFYKSHQDDYPLASLPLLGYSVTIPSESENIHKDYVFKLHFKSHIYYFRSESEYTFERWMEVIRSATLPSSRARVLNSKELHTH</sequence>
<feature type="compositionally biased region" description="Low complexity" evidence="18">
    <location>
        <begin position="424"/>
        <end position="437"/>
    </location>
</feature>
<evidence type="ECO:0000256" key="15">
    <source>
        <dbReference type="ARBA" id="ARBA00034102"/>
    </source>
</evidence>
<reference evidence="23" key="1">
    <citation type="submission" date="2025-08" db="UniProtKB">
        <authorList>
            <consortium name="RefSeq"/>
        </authorList>
    </citation>
    <scope>IDENTIFICATION</scope>
</reference>
<feature type="region of interest" description="Disordered" evidence="18">
    <location>
        <begin position="1210"/>
        <end position="1234"/>
    </location>
</feature>
<feature type="region of interest" description="Disordered" evidence="18">
    <location>
        <begin position="618"/>
        <end position="637"/>
    </location>
</feature>
<evidence type="ECO:0000313" key="23">
    <source>
        <dbReference type="RefSeq" id="XP_028249793.1"/>
    </source>
</evidence>
<dbReference type="Gene3D" id="1.20.900.10">
    <property type="entry name" value="Dbl homology (DH) domain"/>
    <property type="match status" value="1"/>
</dbReference>
<dbReference type="InterPro" id="IPR051835">
    <property type="entry name" value="RAC1-GEF"/>
</dbReference>
<dbReference type="CDD" id="cd13193">
    <property type="entry name" value="FERM_C_FARP1-like"/>
    <property type="match status" value="1"/>
</dbReference>
<dbReference type="InterPro" id="IPR001849">
    <property type="entry name" value="PH_domain"/>
</dbReference>
<feature type="compositionally biased region" description="Low complexity" evidence="18">
    <location>
        <begin position="471"/>
        <end position="481"/>
    </location>
</feature>
<keyword evidence="11" id="KW-0677">Repeat</keyword>
<feature type="compositionally biased region" description="Polar residues" evidence="18">
    <location>
        <begin position="618"/>
        <end position="628"/>
    </location>
</feature>
<feature type="region of interest" description="Disordered" evidence="18">
    <location>
        <begin position="538"/>
        <end position="609"/>
    </location>
</feature>
<dbReference type="SMART" id="SM00325">
    <property type="entry name" value="RhoGEF"/>
    <property type="match status" value="1"/>
</dbReference>
<dbReference type="RefSeq" id="XP_028249793.1">
    <property type="nucleotide sequence ID" value="XM_028393992.1"/>
</dbReference>
<dbReference type="SMART" id="SM00233">
    <property type="entry name" value="PH"/>
    <property type="match status" value="2"/>
</dbReference>
<feature type="compositionally biased region" description="Acidic residues" evidence="18">
    <location>
        <begin position="1212"/>
        <end position="1222"/>
    </location>
</feature>
<dbReference type="SMART" id="SM01196">
    <property type="entry name" value="FERM_C"/>
    <property type="match status" value="1"/>
</dbReference>
<dbReference type="CDD" id="cd17189">
    <property type="entry name" value="FERM_F1_FARP1"/>
    <property type="match status" value="1"/>
</dbReference>
<accession>A0A6P7H680</accession>
<dbReference type="GO" id="GO:0043197">
    <property type="term" value="C:dendritic spine"/>
    <property type="evidence" value="ECO:0007669"/>
    <property type="project" value="UniProtKB-SubCell"/>
</dbReference>
<dbReference type="FunFam" id="2.30.29.30:FF:000046">
    <property type="entry name" value="FERM, RhoGEF and pleckstrin domain-containing protein 1"/>
    <property type="match status" value="1"/>
</dbReference>
<dbReference type="InterPro" id="IPR035899">
    <property type="entry name" value="DBL_dom_sf"/>
</dbReference>
<protein>
    <recommendedName>
        <fullName evidence="16">FERM, ARHGEF and pleckstrin domain-containing protein 1</fullName>
    </recommendedName>
    <alternativeName>
        <fullName evidence="17">FERM, RhoGEF and pleckstrin domain-containing protein 1</fullName>
    </alternativeName>
</protein>
<evidence type="ECO:0000256" key="12">
    <source>
        <dbReference type="ARBA" id="ARBA00023018"/>
    </source>
</evidence>
<dbReference type="InterPro" id="IPR014847">
    <property type="entry name" value="FA"/>
</dbReference>
<dbReference type="FunFam" id="1.20.80.10:FF:000005">
    <property type="entry name" value="FERM, RhoGEF and pleckstrin domain-containing protein 1"/>
    <property type="match status" value="1"/>
</dbReference>
<dbReference type="CDD" id="cd14473">
    <property type="entry name" value="FERM_B-lobe"/>
    <property type="match status" value="1"/>
</dbReference>
<dbReference type="InterPro" id="IPR019749">
    <property type="entry name" value="Band_41_domain"/>
</dbReference>
<evidence type="ECO:0000256" key="11">
    <source>
        <dbReference type="ARBA" id="ARBA00022737"/>
    </source>
</evidence>
<feature type="compositionally biased region" description="Basic and acidic residues" evidence="18">
    <location>
        <begin position="779"/>
        <end position="793"/>
    </location>
</feature>
<dbReference type="Proteomes" id="UP000515145">
    <property type="component" value="Chromosome 21"/>
</dbReference>
<keyword evidence="7" id="KW-1003">Cell membrane</keyword>
<dbReference type="GO" id="GO:0008092">
    <property type="term" value="F:cytoskeletal protein binding"/>
    <property type="evidence" value="ECO:0007669"/>
    <property type="project" value="InterPro"/>
</dbReference>
<dbReference type="Pfam" id="PF00169">
    <property type="entry name" value="PH"/>
    <property type="match status" value="2"/>
</dbReference>
<feature type="compositionally biased region" description="Basic residues" evidence="18">
    <location>
        <begin position="642"/>
        <end position="652"/>
    </location>
</feature>
<dbReference type="GO" id="GO:0005085">
    <property type="term" value="F:guanyl-nucleotide exchange factor activity"/>
    <property type="evidence" value="ECO:0007669"/>
    <property type="project" value="UniProtKB-KW"/>
</dbReference>
<keyword evidence="9" id="KW-0771">Synaptosome</keyword>
<dbReference type="InterPro" id="IPR018980">
    <property type="entry name" value="FERM_PH-like_C"/>
</dbReference>
<dbReference type="InParanoid" id="A0A6P7H680"/>
<keyword evidence="13" id="KW-0472">Membrane</keyword>